<organism evidence="1 2">
    <name type="scientific">Ziziphus jujuba var. spinosa</name>
    <dbReference type="NCBI Taxonomy" id="714518"/>
    <lineage>
        <taxon>Eukaryota</taxon>
        <taxon>Viridiplantae</taxon>
        <taxon>Streptophyta</taxon>
        <taxon>Embryophyta</taxon>
        <taxon>Tracheophyta</taxon>
        <taxon>Spermatophyta</taxon>
        <taxon>Magnoliopsida</taxon>
        <taxon>eudicotyledons</taxon>
        <taxon>Gunneridae</taxon>
        <taxon>Pentapetalae</taxon>
        <taxon>rosids</taxon>
        <taxon>fabids</taxon>
        <taxon>Rosales</taxon>
        <taxon>Rhamnaceae</taxon>
        <taxon>Paliureae</taxon>
        <taxon>Ziziphus</taxon>
    </lineage>
</organism>
<dbReference type="Proteomes" id="UP000813462">
    <property type="component" value="Unassembled WGS sequence"/>
</dbReference>
<dbReference type="EMBL" id="JAEACU010000007">
    <property type="protein sequence ID" value="KAH7521955.1"/>
    <property type="molecule type" value="Genomic_DNA"/>
</dbReference>
<comment type="caution">
    <text evidence="1">The sequence shown here is derived from an EMBL/GenBank/DDBJ whole genome shotgun (WGS) entry which is preliminary data.</text>
</comment>
<dbReference type="InterPro" id="IPR027417">
    <property type="entry name" value="P-loop_NTPase"/>
</dbReference>
<reference evidence="1" key="1">
    <citation type="journal article" date="2021" name="Front. Plant Sci.">
        <title>Chromosome-Scale Genome Assembly for Chinese Sour Jujube and Insights Into Its Genome Evolution and Domestication Signature.</title>
        <authorList>
            <person name="Shen L.-Y."/>
            <person name="Luo H."/>
            <person name="Wang X.-L."/>
            <person name="Wang X.-M."/>
            <person name="Qiu X.-J."/>
            <person name="Liu H."/>
            <person name="Zhou S.-S."/>
            <person name="Jia K.-H."/>
            <person name="Nie S."/>
            <person name="Bao Y.-T."/>
            <person name="Zhang R.-G."/>
            <person name="Yun Q.-Z."/>
            <person name="Chai Y.-H."/>
            <person name="Lu J.-Y."/>
            <person name="Li Y."/>
            <person name="Zhao S.-W."/>
            <person name="Mao J.-F."/>
            <person name="Jia S.-G."/>
            <person name="Mao Y.-M."/>
        </authorList>
    </citation>
    <scope>NUCLEOTIDE SEQUENCE</scope>
    <source>
        <strain evidence="1">AT0</strain>
        <tissue evidence="1">Leaf</tissue>
    </source>
</reference>
<gene>
    <name evidence="1" type="ORF">FEM48_Zijuj07G0086900</name>
</gene>
<proteinExistence type="predicted"/>
<dbReference type="SUPFAM" id="SSF52540">
    <property type="entry name" value="P-loop containing nucleoside triphosphate hydrolases"/>
    <property type="match status" value="1"/>
</dbReference>
<dbReference type="AlphaFoldDB" id="A0A978V3M2"/>
<evidence type="ECO:0000313" key="2">
    <source>
        <dbReference type="Proteomes" id="UP000813462"/>
    </source>
</evidence>
<accession>A0A978V3M2</accession>
<name>A0A978V3M2_ZIZJJ</name>
<evidence type="ECO:0000313" key="1">
    <source>
        <dbReference type="EMBL" id="KAH7521955.1"/>
    </source>
</evidence>
<sequence>MSMLMRSLTLPLEDDYDIDAYDEADDMPDVVETRALPQGFSPLTFLFHCIKIRIPIFNQLEIEAPIIVAACKMDLKDEDTNLDSERWRFKQIKNVVKFYECSASSLNKIHKTKSTRFA</sequence>
<protein>
    <submittedName>
        <fullName evidence="1">Uncharacterized protein</fullName>
    </submittedName>
</protein>